<protein>
    <recommendedName>
        <fullName evidence="1">DUF5641 domain-containing protein</fullName>
    </recommendedName>
</protein>
<dbReference type="Proteomes" id="UP000078541">
    <property type="component" value="Unassembled WGS sequence"/>
</dbReference>
<name>A0A151K1X8_9HYME</name>
<accession>A0A151K1X8</accession>
<reference evidence="2 3" key="1">
    <citation type="submission" date="2016-03" db="EMBL/GenBank/DDBJ databases">
        <title>Trachymyrmex septentrionalis WGS genome.</title>
        <authorList>
            <person name="Nygaard S."/>
            <person name="Hu H."/>
            <person name="Boomsma J."/>
            <person name="Zhang G."/>
        </authorList>
    </citation>
    <scope>NUCLEOTIDE SEQUENCE [LARGE SCALE GENOMIC DNA]</scope>
    <source>
        <strain evidence="2">Tsep2-gDNA-1</strain>
        <tissue evidence="2">Whole body</tissue>
    </source>
</reference>
<dbReference type="AlphaFoldDB" id="A0A151K1X8"/>
<evidence type="ECO:0000259" key="1">
    <source>
        <dbReference type="Pfam" id="PF18701"/>
    </source>
</evidence>
<dbReference type="InterPro" id="IPR040676">
    <property type="entry name" value="DUF5641"/>
</dbReference>
<evidence type="ECO:0000313" key="2">
    <source>
        <dbReference type="EMBL" id="KYN45243.1"/>
    </source>
</evidence>
<gene>
    <name evidence="2" type="ORF">ALC56_00322</name>
</gene>
<organism evidence="2 3">
    <name type="scientific">Trachymyrmex septentrionalis</name>
    <dbReference type="NCBI Taxonomy" id="34720"/>
    <lineage>
        <taxon>Eukaryota</taxon>
        <taxon>Metazoa</taxon>
        <taxon>Ecdysozoa</taxon>
        <taxon>Arthropoda</taxon>
        <taxon>Hexapoda</taxon>
        <taxon>Insecta</taxon>
        <taxon>Pterygota</taxon>
        <taxon>Neoptera</taxon>
        <taxon>Endopterygota</taxon>
        <taxon>Hymenoptera</taxon>
        <taxon>Apocrita</taxon>
        <taxon>Aculeata</taxon>
        <taxon>Formicoidea</taxon>
        <taxon>Formicidae</taxon>
        <taxon>Myrmicinae</taxon>
        <taxon>Trachymyrmex</taxon>
    </lineage>
</organism>
<proteinExistence type="predicted"/>
<keyword evidence="3" id="KW-1185">Reference proteome</keyword>
<dbReference type="PANTHER" id="PTHR47331">
    <property type="entry name" value="PHD-TYPE DOMAIN-CONTAINING PROTEIN"/>
    <property type="match status" value="1"/>
</dbReference>
<feature type="domain" description="DUF5641" evidence="1">
    <location>
        <begin position="239"/>
        <end position="296"/>
    </location>
</feature>
<dbReference type="STRING" id="34720.A0A151K1X8"/>
<dbReference type="EMBL" id="KQ981189">
    <property type="protein sequence ID" value="KYN45243.1"/>
    <property type="molecule type" value="Genomic_DNA"/>
</dbReference>
<evidence type="ECO:0000313" key="3">
    <source>
        <dbReference type="Proteomes" id="UP000078541"/>
    </source>
</evidence>
<sequence length="331" mass="38872">MSDLSSTRRSVSRIIDPWRGAWRVQQDRDFREHYEAFMREYLTHMSPAAPPPASDDRRLCYLPYHGVLKGPSGAAKIRVVFNGLACTPMATFLNDNLLVESNLLPALKNIVTRWRRHRFVITTLHLWTDSTVTLCWIDGGPFLWAYADEWPVDTCETKDQNLPERRPRYLVVEALRKPEELQCFSYRDMEKMMINKCPLSEINDARDHWIRVTQSIAFRLEMTLVAIPKPSLVTILANRFMRWRLLHTVLWQKWAQKYLQTLIPRPKWWQQRGSMKEGQLCLLRSENTPPTHWPLASCGFTRWTTVMHDVCPDFFRRTASASGSRPSRVFH</sequence>
<dbReference type="Pfam" id="PF18701">
    <property type="entry name" value="DUF5641"/>
    <property type="match status" value="1"/>
</dbReference>